<evidence type="ECO:0000313" key="1">
    <source>
        <dbReference type="EMBL" id="MET1254819.1"/>
    </source>
</evidence>
<dbReference type="Pfam" id="PF01841">
    <property type="entry name" value="Transglut_core"/>
    <property type="match status" value="1"/>
</dbReference>
<dbReference type="Proteomes" id="UP001548189">
    <property type="component" value="Unassembled WGS sequence"/>
</dbReference>
<dbReference type="Gene3D" id="2.60.40.3140">
    <property type="match status" value="1"/>
</dbReference>
<dbReference type="InterPro" id="IPR024618">
    <property type="entry name" value="DUF3857"/>
</dbReference>
<protein>
    <submittedName>
        <fullName evidence="1">DUF3857 domain-containing protein</fullName>
    </submittedName>
</protein>
<keyword evidence="2" id="KW-1185">Reference proteome</keyword>
<gene>
    <name evidence="1" type="ORF">ABVT43_06770</name>
</gene>
<dbReference type="Pfam" id="PF12969">
    <property type="entry name" value="DUF3857"/>
    <property type="match status" value="1"/>
</dbReference>
<sequence>MNKIKQFILAILLFILASGIQSKNIALHPYPEWINITPVAVNKTQSEHQSKGGVNHLLFETQTRVPQKQPPSYYSRHIKRILNPTGVETYSQIEISYSPIYQNVQIHNIKVLRGDVSIDKFTTAQVKILQQESEAKNLIYSGFDTLSIILEDIQVGDILEYDYTIIGSNPVFNNIFSQVSSLQWSVPVDNRRLRIVWEKETPLIIKQHGNEYAIKQTPLTNGIEYKLSIQNTQPLNTDSNAPEWYDKYDYIEFSESKSWKEIVNWGIPLFLEAIKISPEIDALAKKIKNTAKTQEEQITQALQFVQQTIRYLGIEIGVNSHKPSYADETLKRKYGDCKDKTVLFLTILKALKIEAYPALINTTLASKLTERLPSMRRFDHVIAKVILNDKIYWFDPTRQYQNTQINKIYQPDYSLALVLKNSTYELEKMDIDHQSTYSRILEQFVLPAEVEDKTQFSITTESSGYNAELNRQNLASKGLADLKDSYFNFYKDYYPGLIVKTELTITEDSETSNRISNESYEISNFWERDNEEKEFYAWFYADSINGYLSSKQTKNREDPLAISHPVNIEHIIAIKLDDREWTFESENIEESNSFFDYSRTIEFDPINLELKLIFNYRSKVSFIETAEIPEYDAALERIKDNTTYGIYRSFEAKDFINQESNNTTQSDIATDQSATEETQINNDIFYYWLAISAYFSLIIISLILWRIDRKRNPFEGELIYYPVSIPKFIVLSILTFGIYCAYWIYRNFKYIKTKEQITMMPIARGIFHQFWYYSLYSYLVNDSEKRFSKNQLFPSALAVIFAIIYLILTIISRKSDYFIFIQLVLVMLLLPLLIYINKLNEAKAIDYNSGWSTRHFLLFLFSLPIIFFSTGESFGFLPADSVISGDKLHSHDIAFMQRKKIILPNEKIEYFYSDAVLFIRNDGNGYTSDRVFSYWLDETDQFLFETALYNQIDDIEVTWSKTTQENTIIKIIRNDENNSYFLLFVSSENKKDKVFVEQLMKNWKTVSQ</sequence>
<comment type="caution">
    <text evidence="1">The sequence shown here is derived from an EMBL/GenBank/DDBJ whole genome shotgun (WGS) entry which is preliminary data.</text>
</comment>
<dbReference type="InterPro" id="IPR002931">
    <property type="entry name" value="Transglutaminase-like"/>
</dbReference>
<dbReference type="Gene3D" id="3.10.620.30">
    <property type="match status" value="1"/>
</dbReference>
<organism evidence="1 2">
    <name type="scientific">Aliikangiella maris</name>
    <dbReference type="NCBI Taxonomy" id="3162458"/>
    <lineage>
        <taxon>Bacteria</taxon>
        <taxon>Pseudomonadati</taxon>
        <taxon>Pseudomonadota</taxon>
        <taxon>Gammaproteobacteria</taxon>
        <taxon>Oceanospirillales</taxon>
        <taxon>Pleioneaceae</taxon>
        <taxon>Aliikangiella</taxon>
    </lineage>
</organism>
<dbReference type="InterPro" id="IPR038765">
    <property type="entry name" value="Papain-like_cys_pep_sf"/>
</dbReference>
<accession>A0ABV2BSA2</accession>
<reference evidence="1 2" key="1">
    <citation type="submission" date="2024-06" db="EMBL/GenBank/DDBJ databases">
        <authorList>
            <person name="Li F."/>
        </authorList>
    </citation>
    <scope>NUCLEOTIDE SEQUENCE [LARGE SCALE GENOMIC DNA]</scope>
    <source>
        <strain evidence="1 2">GXAS 311</strain>
    </source>
</reference>
<evidence type="ECO:0000313" key="2">
    <source>
        <dbReference type="Proteomes" id="UP001548189"/>
    </source>
</evidence>
<proteinExistence type="predicted"/>
<dbReference type="EMBL" id="JBEVCJ010000005">
    <property type="protein sequence ID" value="MET1254819.1"/>
    <property type="molecule type" value="Genomic_DNA"/>
</dbReference>
<dbReference type="SUPFAM" id="SSF54001">
    <property type="entry name" value="Cysteine proteinases"/>
    <property type="match status" value="1"/>
</dbReference>
<name>A0ABV2BSA2_9GAMM</name>